<dbReference type="SUPFAM" id="SSF161098">
    <property type="entry name" value="MetI-like"/>
    <property type="match status" value="1"/>
</dbReference>
<feature type="transmembrane region" description="Helical" evidence="7">
    <location>
        <begin position="181"/>
        <end position="199"/>
    </location>
</feature>
<comment type="similarity">
    <text evidence="7">Belongs to the binding-protein-dependent transport system permease family.</text>
</comment>
<protein>
    <submittedName>
        <fullName evidence="9">Peptide/nickel transport system permease protein</fullName>
    </submittedName>
</protein>
<dbReference type="InterPro" id="IPR045621">
    <property type="entry name" value="BPD_transp_1_N"/>
</dbReference>
<gene>
    <name evidence="9" type="ORF">SAMN05421807_10333</name>
</gene>
<proteinExistence type="inferred from homology"/>
<keyword evidence="5 7" id="KW-1133">Transmembrane helix</keyword>
<evidence type="ECO:0000256" key="7">
    <source>
        <dbReference type="RuleBase" id="RU363032"/>
    </source>
</evidence>
<keyword evidence="10" id="KW-1185">Reference proteome</keyword>
<feature type="transmembrane region" description="Helical" evidence="7">
    <location>
        <begin position="234"/>
        <end position="256"/>
    </location>
</feature>
<dbReference type="EMBL" id="FQXD01000003">
    <property type="protein sequence ID" value="SHH00144.1"/>
    <property type="molecule type" value="Genomic_DNA"/>
</dbReference>
<comment type="subcellular location">
    <subcellularLocation>
        <location evidence="1 7">Cell membrane</location>
        <topology evidence="1 7">Multi-pass membrane protein</topology>
    </subcellularLocation>
</comment>
<evidence type="ECO:0000256" key="5">
    <source>
        <dbReference type="ARBA" id="ARBA00022989"/>
    </source>
</evidence>
<dbReference type="GO" id="GO:0071916">
    <property type="term" value="F:dipeptide transmembrane transporter activity"/>
    <property type="evidence" value="ECO:0007669"/>
    <property type="project" value="TreeGrafter"/>
</dbReference>
<dbReference type="AlphaFoldDB" id="A0A1M5PEB2"/>
<feature type="transmembrane region" description="Helical" evidence="7">
    <location>
        <begin position="100"/>
        <end position="120"/>
    </location>
</feature>
<evidence type="ECO:0000259" key="8">
    <source>
        <dbReference type="PROSITE" id="PS50928"/>
    </source>
</evidence>
<dbReference type="CDD" id="cd06261">
    <property type="entry name" value="TM_PBP2"/>
    <property type="match status" value="1"/>
</dbReference>
<feature type="domain" description="ABC transmembrane type-1" evidence="8">
    <location>
        <begin position="94"/>
        <end position="303"/>
    </location>
</feature>
<accession>A0A1M5PEB2</accession>
<dbReference type="Pfam" id="PF19300">
    <property type="entry name" value="BPD_transp_1_N"/>
    <property type="match status" value="1"/>
</dbReference>
<keyword evidence="6 7" id="KW-0472">Membrane</keyword>
<organism evidence="9 10">
    <name type="scientific">Virgibacillus chiguensis</name>
    <dbReference type="NCBI Taxonomy" id="411959"/>
    <lineage>
        <taxon>Bacteria</taxon>
        <taxon>Bacillati</taxon>
        <taxon>Bacillota</taxon>
        <taxon>Bacilli</taxon>
        <taxon>Bacillales</taxon>
        <taxon>Bacillaceae</taxon>
        <taxon>Virgibacillus</taxon>
    </lineage>
</organism>
<keyword evidence="4 7" id="KW-0812">Transmembrane</keyword>
<evidence type="ECO:0000313" key="9">
    <source>
        <dbReference type="EMBL" id="SHH00144.1"/>
    </source>
</evidence>
<feature type="transmembrane region" description="Helical" evidence="7">
    <location>
        <begin position="12"/>
        <end position="29"/>
    </location>
</feature>
<evidence type="ECO:0000313" key="10">
    <source>
        <dbReference type="Proteomes" id="UP000184079"/>
    </source>
</evidence>
<evidence type="ECO:0000256" key="6">
    <source>
        <dbReference type="ARBA" id="ARBA00023136"/>
    </source>
</evidence>
<dbReference type="RefSeq" id="WP_170861708.1">
    <property type="nucleotide sequence ID" value="NZ_FQXD01000003.1"/>
</dbReference>
<name>A0A1M5PEB2_9BACI</name>
<evidence type="ECO:0000256" key="3">
    <source>
        <dbReference type="ARBA" id="ARBA00022475"/>
    </source>
</evidence>
<dbReference type="Gene3D" id="1.10.3720.10">
    <property type="entry name" value="MetI-like"/>
    <property type="match status" value="1"/>
</dbReference>
<evidence type="ECO:0000256" key="4">
    <source>
        <dbReference type="ARBA" id="ARBA00022692"/>
    </source>
</evidence>
<evidence type="ECO:0000256" key="2">
    <source>
        <dbReference type="ARBA" id="ARBA00022448"/>
    </source>
</evidence>
<dbReference type="InterPro" id="IPR035906">
    <property type="entry name" value="MetI-like_sf"/>
</dbReference>
<dbReference type="GO" id="GO:0005886">
    <property type="term" value="C:plasma membrane"/>
    <property type="evidence" value="ECO:0007669"/>
    <property type="project" value="UniProtKB-SubCell"/>
</dbReference>
<dbReference type="PANTHER" id="PTHR43163:SF6">
    <property type="entry name" value="DIPEPTIDE TRANSPORT SYSTEM PERMEASE PROTEIN DPPB-RELATED"/>
    <property type="match status" value="1"/>
</dbReference>
<feature type="transmembrane region" description="Helical" evidence="7">
    <location>
        <begin position="141"/>
        <end position="161"/>
    </location>
</feature>
<dbReference type="Pfam" id="PF00528">
    <property type="entry name" value="BPD_transp_1"/>
    <property type="match status" value="1"/>
</dbReference>
<reference evidence="10" key="1">
    <citation type="submission" date="2016-11" db="EMBL/GenBank/DDBJ databases">
        <authorList>
            <person name="Varghese N."/>
            <person name="Submissions S."/>
        </authorList>
    </citation>
    <scope>NUCLEOTIDE SEQUENCE [LARGE SCALE GENOMIC DNA]</scope>
    <source>
        <strain evidence="10">CGMCC 1.6496</strain>
    </source>
</reference>
<dbReference type="PANTHER" id="PTHR43163">
    <property type="entry name" value="DIPEPTIDE TRANSPORT SYSTEM PERMEASE PROTEIN DPPB-RELATED"/>
    <property type="match status" value="1"/>
</dbReference>
<feature type="transmembrane region" description="Helical" evidence="7">
    <location>
        <begin position="284"/>
        <end position="306"/>
    </location>
</feature>
<evidence type="ECO:0000256" key="1">
    <source>
        <dbReference type="ARBA" id="ARBA00004651"/>
    </source>
</evidence>
<dbReference type="InterPro" id="IPR000515">
    <property type="entry name" value="MetI-like"/>
</dbReference>
<sequence>MRFYLYKLSMFGLTLFIVSLMIFFVFQLLPGNPAQIILGLDADEQQIHYLEQELGLDKSAIVRYIDWMAGIFQGDLGESLRYQVPVSDVLAERIPVTTSIAIFSMVLTVIVGIPLGILIARMNGKRIAVFLSMFTQLGISIPSFWFGFMLILLFSVTLNWVTSFEYVAWSEDFFGALQAHLLPSLAIAISNIAVVIRYLRNTILDQNKMDYVRTATCKGLSERAVLYGHVLRNACIPIITIIGLITADTLGGSIIIENVFALPGLGSLLIQSITSRDFPLVQSMVLYIAAIVLVIHFVVDLLYKFIDPRIRQGR</sequence>
<keyword evidence="2 7" id="KW-0813">Transport</keyword>
<dbReference type="PROSITE" id="PS50928">
    <property type="entry name" value="ABC_TM1"/>
    <property type="match status" value="1"/>
</dbReference>
<dbReference type="Proteomes" id="UP000184079">
    <property type="component" value="Unassembled WGS sequence"/>
</dbReference>
<keyword evidence="3" id="KW-1003">Cell membrane</keyword>